<dbReference type="Proteomes" id="UP000092971">
    <property type="component" value="Chromosome"/>
</dbReference>
<organism evidence="1 2">
    <name type="scientific">Thermoclostridium stercorarium subsp. thermolacticum DSM 2910</name>
    <dbReference type="NCBI Taxonomy" id="1121336"/>
    <lineage>
        <taxon>Bacteria</taxon>
        <taxon>Bacillati</taxon>
        <taxon>Bacillota</taxon>
        <taxon>Clostridia</taxon>
        <taxon>Eubacteriales</taxon>
        <taxon>Oscillospiraceae</taxon>
        <taxon>Thermoclostridium</taxon>
    </lineage>
</organism>
<proteinExistence type="predicted"/>
<sequence>MRTCAVPFAIERLERFADFIEARDGEEAYNLLAERFRITLQDLRGRTCKLQRGMRFWKGKERDILWAIKSDMLIILRPKIFKENNIK</sequence>
<name>A0A1B1YE79_THEST</name>
<evidence type="ECO:0000313" key="1">
    <source>
        <dbReference type="EMBL" id="ANW99057.1"/>
    </source>
</evidence>
<evidence type="ECO:0000313" key="2">
    <source>
        <dbReference type="Proteomes" id="UP000092971"/>
    </source>
</evidence>
<accession>A0A1B1YE79</accession>
<reference evidence="1 2" key="1">
    <citation type="submission" date="2016-02" db="EMBL/GenBank/DDBJ databases">
        <title>Comparison of Clostridium stercorarium subspecies using comparative genomics and transcriptomics.</title>
        <authorList>
            <person name="Schellenberg J."/>
            <person name="Thallinger G."/>
            <person name="Levin D.B."/>
            <person name="Zhang X."/>
            <person name="Alvare G."/>
            <person name="Fristensky B."/>
            <person name="Sparling R."/>
        </authorList>
    </citation>
    <scope>NUCLEOTIDE SEQUENCE [LARGE SCALE GENOMIC DNA]</scope>
    <source>
        <strain evidence="1 2">DSM 2910</strain>
    </source>
</reference>
<protein>
    <submittedName>
        <fullName evidence="1">Uncharacterized protein</fullName>
    </submittedName>
</protein>
<gene>
    <name evidence="1" type="ORF">CSTERTH_08460</name>
</gene>
<dbReference type="EMBL" id="CP014672">
    <property type="protein sequence ID" value="ANW99057.1"/>
    <property type="molecule type" value="Genomic_DNA"/>
</dbReference>
<dbReference type="AlphaFoldDB" id="A0A1B1YE79"/>